<evidence type="ECO:0000313" key="6">
    <source>
        <dbReference type="EMBL" id="CAI9556845.1"/>
    </source>
</evidence>
<reference evidence="6" key="1">
    <citation type="submission" date="2023-05" db="EMBL/GenBank/DDBJ databases">
        <authorList>
            <person name="Stuckert A."/>
        </authorList>
    </citation>
    <scope>NUCLEOTIDE SEQUENCE</scope>
</reference>
<dbReference type="Gene3D" id="2.60.40.10">
    <property type="entry name" value="Immunoglobulins"/>
    <property type="match status" value="3"/>
</dbReference>
<keyword evidence="7" id="KW-1185">Reference proteome</keyword>
<name>A0ABN9CB04_9NEOB</name>
<comment type="caution">
    <text evidence="6">The sequence shown here is derived from an EMBL/GenBank/DDBJ whole genome shotgun (WGS) entry which is preliminary data.</text>
</comment>
<keyword evidence="4" id="KW-1015">Disulfide bond</keyword>
<evidence type="ECO:0000256" key="1">
    <source>
        <dbReference type="ARBA" id="ARBA00004496"/>
    </source>
</evidence>
<protein>
    <recommendedName>
        <fullName evidence="5">Ig-like domain-containing protein</fullName>
    </recommendedName>
</protein>
<sequence>MKDGSNLRESPKHKFISDGKDRKLHIIDVQLSDTGEYTCVAKLGNKEKTSTAKLIVEELPVKFVKTLEEEVTVVKTQPMYLSCELNKDKDVVWTKDGKKLSETSPGRYQTNIIGLNRTLTIVAADDMDAGVYTCTVESANIKCSSNVKVVEVIRDWLVKPIRDQHVKPKNTATFVADIVKDTPNIKWYKGEEEIPLEPNDKTELKKEDNKIYLIIKNAGPDD</sequence>
<feature type="non-terminal residue" evidence="6">
    <location>
        <position position="222"/>
    </location>
</feature>
<dbReference type="InterPro" id="IPR052385">
    <property type="entry name" value="Obscurin/Obscurin-like_Reg"/>
</dbReference>
<evidence type="ECO:0000256" key="3">
    <source>
        <dbReference type="ARBA" id="ARBA00022553"/>
    </source>
</evidence>
<feature type="domain" description="Ig-like" evidence="5">
    <location>
        <begin position="60"/>
        <end position="150"/>
    </location>
</feature>
<dbReference type="SMART" id="SM00409">
    <property type="entry name" value="IG"/>
    <property type="match status" value="2"/>
</dbReference>
<dbReference type="Pfam" id="PF07679">
    <property type="entry name" value="I-set"/>
    <property type="match status" value="3"/>
</dbReference>
<dbReference type="PANTHER" id="PTHR35971">
    <property type="entry name" value="SI:DKEY-31G6.6"/>
    <property type="match status" value="1"/>
</dbReference>
<dbReference type="InterPro" id="IPR003599">
    <property type="entry name" value="Ig_sub"/>
</dbReference>
<dbReference type="PROSITE" id="PS50835">
    <property type="entry name" value="IG_LIKE"/>
    <property type="match status" value="1"/>
</dbReference>
<keyword evidence="3" id="KW-0597">Phosphoprotein</keyword>
<organism evidence="6 7">
    <name type="scientific">Staurois parvus</name>
    <dbReference type="NCBI Taxonomy" id="386267"/>
    <lineage>
        <taxon>Eukaryota</taxon>
        <taxon>Metazoa</taxon>
        <taxon>Chordata</taxon>
        <taxon>Craniata</taxon>
        <taxon>Vertebrata</taxon>
        <taxon>Euteleostomi</taxon>
        <taxon>Amphibia</taxon>
        <taxon>Batrachia</taxon>
        <taxon>Anura</taxon>
        <taxon>Neobatrachia</taxon>
        <taxon>Ranoidea</taxon>
        <taxon>Ranidae</taxon>
        <taxon>Staurois</taxon>
    </lineage>
</organism>
<evidence type="ECO:0000256" key="2">
    <source>
        <dbReference type="ARBA" id="ARBA00022490"/>
    </source>
</evidence>
<comment type="subcellular location">
    <subcellularLocation>
        <location evidence="1">Cytoplasm</location>
    </subcellularLocation>
</comment>
<dbReference type="Proteomes" id="UP001162483">
    <property type="component" value="Unassembled WGS sequence"/>
</dbReference>
<dbReference type="CDD" id="cd00096">
    <property type="entry name" value="Ig"/>
    <property type="match status" value="1"/>
</dbReference>
<accession>A0ABN9CB04</accession>
<dbReference type="InterPro" id="IPR013098">
    <property type="entry name" value="Ig_I-set"/>
</dbReference>
<evidence type="ECO:0000313" key="7">
    <source>
        <dbReference type="Proteomes" id="UP001162483"/>
    </source>
</evidence>
<dbReference type="InterPro" id="IPR036179">
    <property type="entry name" value="Ig-like_dom_sf"/>
</dbReference>
<dbReference type="InterPro" id="IPR007110">
    <property type="entry name" value="Ig-like_dom"/>
</dbReference>
<dbReference type="PANTHER" id="PTHR35971:SF5">
    <property type="entry name" value="OBSCURIN LIKE CYTOSKELETAL ADAPTOR 1"/>
    <property type="match status" value="1"/>
</dbReference>
<dbReference type="SUPFAM" id="SSF48726">
    <property type="entry name" value="Immunoglobulin"/>
    <property type="match status" value="3"/>
</dbReference>
<dbReference type="InterPro" id="IPR013783">
    <property type="entry name" value="Ig-like_fold"/>
</dbReference>
<evidence type="ECO:0000259" key="5">
    <source>
        <dbReference type="PROSITE" id="PS50835"/>
    </source>
</evidence>
<evidence type="ECO:0000256" key="4">
    <source>
        <dbReference type="ARBA" id="ARBA00023157"/>
    </source>
</evidence>
<gene>
    <name evidence="6" type="ORF">SPARVUS_LOCUS4591831</name>
</gene>
<proteinExistence type="predicted"/>
<keyword evidence="2" id="KW-0963">Cytoplasm</keyword>
<dbReference type="EMBL" id="CATNWA010008786">
    <property type="protein sequence ID" value="CAI9556845.1"/>
    <property type="molecule type" value="Genomic_DNA"/>
</dbReference>